<dbReference type="Gene3D" id="3.40.50.300">
    <property type="entry name" value="P-loop containing nucleotide triphosphate hydrolases"/>
    <property type="match status" value="1"/>
</dbReference>
<reference evidence="15" key="1">
    <citation type="submission" date="2020-08" db="EMBL/GenBank/DDBJ databases">
        <title>Genome public.</title>
        <authorList>
            <person name="Liu C."/>
            <person name="Sun Q."/>
        </authorList>
    </citation>
    <scope>NUCLEOTIDE SEQUENCE</scope>
    <source>
        <strain evidence="15">H8</strain>
    </source>
</reference>
<dbReference type="SUPFAM" id="SSF54211">
    <property type="entry name" value="Ribosomal protein S5 domain 2-like"/>
    <property type="match status" value="1"/>
</dbReference>
<dbReference type="InterPro" id="IPR020568">
    <property type="entry name" value="Ribosomal_Su5_D2-typ_SF"/>
</dbReference>
<accession>A0A926DP93</accession>
<dbReference type="GO" id="GO:0005524">
    <property type="term" value="F:ATP binding"/>
    <property type="evidence" value="ECO:0007669"/>
    <property type="project" value="UniProtKB-UniRule"/>
</dbReference>
<dbReference type="InterPro" id="IPR008269">
    <property type="entry name" value="Lon_proteolytic"/>
</dbReference>
<dbReference type="GO" id="GO:0006508">
    <property type="term" value="P:proteolysis"/>
    <property type="evidence" value="ECO:0007669"/>
    <property type="project" value="InterPro"/>
</dbReference>
<evidence type="ECO:0000256" key="6">
    <source>
        <dbReference type="ARBA" id="ARBA00022833"/>
    </source>
</evidence>
<dbReference type="AlphaFoldDB" id="A0A926DP93"/>
<evidence type="ECO:0000256" key="12">
    <source>
        <dbReference type="NCBIfam" id="TIGR00416"/>
    </source>
</evidence>
<dbReference type="SMART" id="SM00382">
    <property type="entry name" value="AAA"/>
    <property type="match status" value="1"/>
</dbReference>
<dbReference type="InterPro" id="IPR041166">
    <property type="entry name" value="Rubredoxin_2"/>
</dbReference>
<dbReference type="InterPro" id="IPR014774">
    <property type="entry name" value="KaiC-like_dom"/>
</dbReference>
<evidence type="ECO:0000256" key="7">
    <source>
        <dbReference type="ARBA" id="ARBA00022840"/>
    </source>
</evidence>
<dbReference type="GO" id="GO:0004176">
    <property type="term" value="F:ATP-dependent peptidase activity"/>
    <property type="evidence" value="ECO:0007669"/>
    <property type="project" value="InterPro"/>
</dbReference>
<sequence length="448" mass="48639">MKSKVVYVCSECGYESAKWIGKCPGCGGWNTFAEDVVVTSKSSKKVAQSFSVPVKLSTVDTTKDPRIVCGIGELDRVLGGGIVRGSLVLVGGEPGIGKSTILLQLIKSLEQNTSFFYVSGEESEKQLKMRADRLGIRQDFYVLTETDINAAIKHAETITPDILIIDSIQTMYNPDIASAPGTVSQVRDVTLSLMKLAKERSISVFVVGHVTKDGALAGPKVLEHMVDCVLYFEGERHQSHRILRAVKNRFGSTNEIGVFEMTGEGLREVKNPSSMMLEGRPEQTSGSTVICTLEGTRPLLAEVQSLVAPTTFPAPRRMTTGADYNRVNLLIAVLEKRVGLNLSNQDIYVNIVGGMRIDEPAADLGIICAVASAFKNKDIAPDIALIGEVGLTGELRAVNQIDKRLNEMKKLGFSKCIIPESNKRGLAPPKDLTIYYAKNVGSALQLLF</sequence>
<dbReference type="GO" id="GO:0140664">
    <property type="term" value="F:ATP-dependent DNA damage sensor activity"/>
    <property type="evidence" value="ECO:0007669"/>
    <property type="project" value="InterPro"/>
</dbReference>
<dbReference type="Proteomes" id="UP000611762">
    <property type="component" value="Unassembled WGS sequence"/>
</dbReference>
<keyword evidence="7 11" id="KW-0067">ATP-binding</keyword>
<feature type="short sequence motif" description="RadA KNRFG motif" evidence="11">
    <location>
        <begin position="247"/>
        <end position="251"/>
    </location>
</feature>
<keyword evidence="9 11" id="KW-0238">DNA-binding</keyword>
<feature type="region of interest" description="Lon-protease-like" evidence="11">
    <location>
        <begin position="346"/>
        <end position="448"/>
    </location>
</feature>
<evidence type="ECO:0000256" key="8">
    <source>
        <dbReference type="ARBA" id="ARBA00023016"/>
    </source>
</evidence>
<organism evidence="15 16">
    <name type="scientific">Congzhengia minquanensis</name>
    <dbReference type="NCBI Taxonomy" id="2763657"/>
    <lineage>
        <taxon>Bacteria</taxon>
        <taxon>Bacillati</taxon>
        <taxon>Bacillota</taxon>
        <taxon>Clostridia</taxon>
        <taxon>Eubacteriales</taxon>
        <taxon>Oscillospiraceae</taxon>
        <taxon>Congzhengia</taxon>
    </lineage>
</organism>
<keyword evidence="3 11" id="KW-0227">DNA damage</keyword>
<dbReference type="PROSITE" id="PS50162">
    <property type="entry name" value="RECA_2"/>
    <property type="match status" value="1"/>
</dbReference>
<dbReference type="Gene3D" id="3.30.230.10">
    <property type="match status" value="1"/>
</dbReference>
<protein>
    <recommendedName>
        <fullName evidence="11 12">DNA repair protein RadA</fullName>
    </recommendedName>
</protein>
<evidence type="ECO:0000256" key="1">
    <source>
        <dbReference type="ARBA" id="ARBA00022723"/>
    </source>
</evidence>
<dbReference type="InterPro" id="IPR003593">
    <property type="entry name" value="AAA+_ATPase"/>
</dbReference>
<keyword evidence="5" id="KW-0378">Hydrolase</keyword>
<dbReference type="InterPro" id="IPR027417">
    <property type="entry name" value="P-loop_NTPase"/>
</dbReference>
<evidence type="ECO:0000256" key="2">
    <source>
        <dbReference type="ARBA" id="ARBA00022741"/>
    </source>
</evidence>
<dbReference type="PANTHER" id="PTHR32472:SF10">
    <property type="entry name" value="DNA REPAIR PROTEIN RADA-LIKE PROTEIN"/>
    <property type="match status" value="1"/>
</dbReference>
<feature type="binding site" evidence="11">
    <location>
        <begin position="92"/>
        <end position="99"/>
    </location>
    <ligand>
        <name>ATP</name>
        <dbReference type="ChEBI" id="CHEBI:30616"/>
    </ligand>
</feature>
<evidence type="ECO:0000256" key="3">
    <source>
        <dbReference type="ARBA" id="ARBA00022763"/>
    </source>
</evidence>
<dbReference type="PRINTS" id="PR01874">
    <property type="entry name" value="DNAREPAIRADA"/>
</dbReference>
<dbReference type="RefSeq" id="WP_249313389.1">
    <property type="nucleotide sequence ID" value="NZ_JACRSU010000003.1"/>
</dbReference>
<evidence type="ECO:0000256" key="13">
    <source>
        <dbReference type="RuleBase" id="RU003555"/>
    </source>
</evidence>
<dbReference type="HAMAP" id="MF_01498">
    <property type="entry name" value="RadA_bact"/>
    <property type="match status" value="1"/>
</dbReference>
<keyword evidence="10 11" id="KW-0234">DNA repair</keyword>
<evidence type="ECO:0000313" key="15">
    <source>
        <dbReference type="EMBL" id="MBC8541342.1"/>
    </source>
</evidence>
<dbReference type="CDD" id="cd01121">
    <property type="entry name" value="RadA_SMS_N"/>
    <property type="match status" value="1"/>
</dbReference>
<keyword evidence="16" id="KW-1185">Reference proteome</keyword>
<dbReference type="GO" id="GO:0004252">
    <property type="term" value="F:serine-type endopeptidase activity"/>
    <property type="evidence" value="ECO:0007669"/>
    <property type="project" value="InterPro"/>
</dbReference>
<keyword evidence="2 11" id="KW-0547">Nucleotide-binding</keyword>
<proteinExistence type="inferred from homology"/>
<dbReference type="NCBIfam" id="TIGR00416">
    <property type="entry name" value="sms"/>
    <property type="match status" value="1"/>
</dbReference>
<keyword evidence="6 13" id="KW-0862">Zinc</keyword>
<dbReference type="GO" id="GO:0005829">
    <property type="term" value="C:cytosol"/>
    <property type="evidence" value="ECO:0007669"/>
    <property type="project" value="TreeGrafter"/>
</dbReference>
<evidence type="ECO:0000256" key="4">
    <source>
        <dbReference type="ARBA" id="ARBA00022771"/>
    </source>
</evidence>
<dbReference type="PANTHER" id="PTHR32472">
    <property type="entry name" value="DNA REPAIR PROTEIN RADA"/>
    <property type="match status" value="1"/>
</dbReference>
<comment type="function">
    <text evidence="13">DNA-dependent ATPase involved in processing of recombination intermediates, plays a role in repairing DNA breaks. Stimulates the branch migration of RecA-mediated strand transfer reactions, allowing the 3' invading strand to extend heteroduplex DNA faster. Binds ssDNA in the presence of ADP but not other nucleotides, has ATPase activity that is stimulated by ssDNA and various branched DNA structures, but inhibited by SSB. Does not have RecA's homology-searching function.</text>
</comment>
<keyword evidence="8 11" id="KW-0346">Stress response</keyword>
<keyword evidence="4 13" id="KW-0863">Zinc-finger</keyword>
<keyword evidence="1 11" id="KW-0479">Metal-binding</keyword>
<dbReference type="Pfam" id="PF05362">
    <property type="entry name" value="Lon_C"/>
    <property type="match status" value="1"/>
</dbReference>
<evidence type="ECO:0000256" key="11">
    <source>
        <dbReference type="HAMAP-Rule" id="MF_01498"/>
    </source>
</evidence>
<dbReference type="FunFam" id="3.40.50.300:FF:000050">
    <property type="entry name" value="DNA repair protein RadA"/>
    <property type="match status" value="1"/>
</dbReference>
<feature type="domain" description="RecA family profile 1" evidence="14">
    <location>
        <begin position="63"/>
        <end position="210"/>
    </location>
</feature>
<dbReference type="GO" id="GO:0000725">
    <property type="term" value="P:recombinational repair"/>
    <property type="evidence" value="ECO:0007669"/>
    <property type="project" value="UniProtKB-UniRule"/>
</dbReference>
<dbReference type="Pfam" id="PF06745">
    <property type="entry name" value="ATPase"/>
    <property type="match status" value="1"/>
</dbReference>
<dbReference type="InterPro" id="IPR004504">
    <property type="entry name" value="DNA_repair_RadA"/>
</dbReference>
<name>A0A926DP93_9FIRM</name>
<dbReference type="InterPro" id="IPR014721">
    <property type="entry name" value="Ribsml_uS5_D2-typ_fold_subgr"/>
</dbReference>
<evidence type="ECO:0000313" key="16">
    <source>
        <dbReference type="Proteomes" id="UP000611762"/>
    </source>
</evidence>
<gene>
    <name evidence="11 15" type="primary">radA</name>
    <name evidence="15" type="ORF">H8698_10175</name>
</gene>
<comment type="caution">
    <text evidence="15">The sequence shown here is derived from an EMBL/GenBank/DDBJ whole genome shotgun (WGS) entry which is preliminary data.</text>
</comment>
<comment type="function">
    <text evidence="11">Plays a role in repairing double-strand DNA breaks, probably involving stabilizing or processing branched DNA or blocked replication forks.</text>
</comment>
<evidence type="ECO:0000256" key="5">
    <source>
        <dbReference type="ARBA" id="ARBA00022801"/>
    </source>
</evidence>
<comment type="similarity">
    <text evidence="11 13">Belongs to the RecA family. RadA subfamily.</text>
</comment>
<evidence type="ECO:0000259" key="14">
    <source>
        <dbReference type="PROSITE" id="PS50162"/>
    </source>
</evidence>
<dbReference type="GO" id="GO:0003684">
    <property type="term" value="F:damaged DNA binding"/>
    <property type="evidence" value="ECO:0007669"/>
    <property type="project" value="InterPro"/>
</dbReference>
<evidence type="ECO:0000256" key="9">
    <source>
        <dbReference type="ARBA" id="ARBA00023125"/>
    </source>
</evidence>
<dbReference type="EMBL" id="JACRSU010000003">
    <property type="protein sequence ID" value="MBC8541342.1"/>
    <property type="molecule type" value="Genomic_DNA"/>
</dbReference>
<comment type="domain">
    <text evidence="11">The middle region has homology to RecA with ATPase motifs including the RadA KNRFG motif, while the C-terminus is homologous to Lon protease.</text>
</comment>
<evidence type="ECO:0000256" key="10">
    <source>
        <dbReference type="ARBA" id="ARBA00023204"/>
    </source>
</evidence>
<dbReference type="InterPro" id="IPR020588">
    <property type="entry name" value="RecA_ATP-bd"/>
</dbReference>
<dbReference type="SUPFAM" id="SSF52540">
    <property type="entry name" value="P-loop containing nucleoside triphosphate hydrolases"/>
    <property type="match status" value="1"/>
</dbReference>
<dbReference type="GO" id="GO:0008270">
    <property type="term" value="F:zinc ion binding"/>
    <property type="evidence" value="ECO:0007669"/>
    <property type="project" value="UniProtKB-KW"/>
</dbReference>
<dbReference type="Pfam" id="PF18073">
    <property type="entry name" value="Zn_ribbon_LapB"/>
    <property type="match status" value="1"/>
</dbReference>